<feature type="domain" description="DUF3598" evidence="2">
    <location>
        <begin position="7"/>
        <end position="171"/>
    </location>
</feature>
<dbReference type="Pfam" id="PF21053">
    <property type="entry name" value="BFA1_C"/>
    <property type="match status" value="1"/>
</dbReference>
<organism evidence="4 5">
    <name type="scientific">Porphyra umbilicalis</name>
    <name type="common">Purple laver</name>
    <name type="synonym">Red alga</name>
    <dbReference type="NCBI Taxonomy" id="2786"/>
    <lineage>
        <taxon>Eukaryota</taxon>
        <taxon>Rhodophyta</taxon>
        <taxon>Bangiophyceae</taxon>
        <taxon>Bangiales</taxon>
        <taxon>Bangiaceae</taxon>
        <taxon>Porphyra</taxon>
    </lineage>
</organism>
<dbReference type="InterPro" id="IPR048378">
    <property type="entry name" value="BFA1-like_C"/>
</dbReference>
<dbReference type="Gene3D" id="2.40.128.20">
    <property type="match status" value="2"/>
</dbReference>
<dbReference type="InterPro" id="IPR012674">
    <property type="entry name" value="Calycin"/>
</dbReference>
<sequence length="353" mass="35838">MVDCVATQWAECNRNIGAWEGSLSRFEPDGTFVERTPTVLFIYTSTKDDADRVAAGGVPYRLDLMLRRTEKQSDAKQMYFQGVDLAQSGMVYGPGGWLCAGQTYASTVGALYVEQNINAAADGAGGAGPPPPPPPLLPPGAAAARIVGRVRMVTVYTAEGHLRGLSLFRERPSALDPGLPHPTVVPAEAAATDFPAAADLGSVDATPDALVGTWAGTAVAVSPAGAASSPTAYTLTVGLQGSALSLTTASDDTGGDGGGGGGGGSPPSRTGTVTPGGRLAVMGGGGESGTPTHLLFLGGGVTALLPGVRPAGAAFGVELGWLTGADSRLRIVRRYGADGRWVGSTFLRERRDG</sequence>
<reference evidence="4 5" key="1">
    <citation type="submission" date="2017-03" db="EMBL/GenBank/DDBJ databases">
        <title>WGS assembly of Porphyra umbilicalis.</title>
        <authorList>
            <person name="Brawley S.H."/>
            <person name="Blouin N.A."/>
            <person name="Ficko-Blean E."/>
            <person name="Wheeler G.L."/>
            <person name="Lohr M."/>
            <person name="Goodson H.V."/>
            <person name="Jenkins J.W."/>
            <person name="Blaby-Haas C.E."/>
            <person name="Helliwell K.E."/>
            <person name="Chan C."/>
            <person name="Marriage T."/>
            <person name="Bhattacharya D."/>
            <person name="Klein A.S."/>
            <person name="Badis Y."/>
            <person name="Brodie J."/>
            <person name="Cao Y."/>
            <person name="Collen J."/>
            <person name="Dittami S.M."/>
            <person name="Gachon C.M."/>
            <person name="Green B.R."/>
            <person name="Karpowicz S."/>
            <person name="Kim J.W."/>
            <person name="Kudahl U."/>
            <person name="Lin S."/>
            <person name="Michel G."/>
            <person name="Mittag M."/>
            <person name="Olson B.J."/>
            <person name="Pangilinan J."/>
            <person name="Peng Y."/>
            <person name="Qiu H."/>
            <person name="Shu S."/>
            <person name="Singer J.T."/>
            <person name="Smith A.G."/>
            <person name="Sprecher B.N."/>
            <person name="Wagner V."/>
            <person name="Wang W."/>
            <person name="Wang Z.-Y."/>
            <person name="Yan J."/>
            <person name="Yarish C."/>
            <person name="Zoeuner-Riek S."/>
            <person name="Zhuang Y."/>
            <person name="Zou Y."/>
            <person name="Lindquist E.A."/>
            <person name="Grimwood J."/>
            <person name="Barry K."/>
            <person name="Rokhsar D.S."/>
            <person name="Schmutz J."/>
            <person name="Stiller J.W."/>
            <person name="Grossman A.R."/>
            <person name="Prochnik S.E."/>
        </authorList>
    </citation>
    <scope>NUCLEOTIDE SEQUENCE [LARGE SCALE GENOMIC DNA]</scope>
    <source>
        <strain evidence="4">4086291</strain>
    </source>
</reference>
<name>A0A1X6PGE1_PORUM</name>
<dbReference type="AlphaFoldDB" id="A0A1X6PGE1"/>
<dbReference type="Pfam" id="PF12204">
    <property type="entry name" value="DUF3598_N"/>
    <property type="match status" value="1"/>
</dbReference>
<feature type="domain" description="Biogenesis factor required for ATP synthase 1-like C-terminal" evidence="3">
    <location>
        <begin position="290"/>
        <end position="351"/>
    </location>
</feature>
<dbReference type="Proteomes" id="UP000218209">
    <property type="component" value="Unassembled WGS sequence"/>
</dbReference>
<keyword evidence="5" id="KW-1185">Reference proteome</keyword>
<evidence type="ECO:0000256" key="1">
    <source>
        <dbReference type="SAM" id="MobiDB-lite"/>
    </source>
</evidence>
<feature type="compositionally biased region" description="Gly residues" evidence="1">
    <location>
        <begin position="255"/>
        <end position="265"/>
    </location>
</feature>
<evidence type="ECO:0000259" key="3">
    <source>
        <dbReference type="Pfam" id="PF21053"/>
    </source>
</evidence>
<evidence type="ECO:0000259" key="2">
    <source>
        <dbReference type="Pfam" id="PF12204"/>
    </source>
</evidence>
<proteinExistence type="predicted"/>
<feature type="compositionally biased region" description="Low complexity" evidence="1">
    <location>
        <begin position="266"/>
        <end position="277"/>
    </location>
</feature>
<dbReference type="EMBL" id="KV918784">
    <property type="protein sequence ID" value="OSX79921.1"/>
    <property type="molecule type" value="Genomic_DNA"/>
</dbReference>
<feature type="region of interest" description="Disordered" evidence="1">
    <location>
        <begin position="246"/>
        <end position="277"/>
    </location>
</feature>
<accession>A0A1X6PGE1</accession>
<evidence type="ECO:0000313" key="4">
    <source>
        <dbReference type="EMBL" id="OSX79921.1"/>
    </source>
</evidence>
<dbReference type="InterPro" id="IPR022017">
    <property type="entry name" value="BFA1-like_DUF3598"/>
</dbReference>
<gene>
    <name evidence="4" type="ORF">BU14_0068s0017</name>
</gene>
<dbReference type="OrthoDB" id="991at2759"/>
<dbReference type="SUPFAM" id="SSF50814">
    <property type="entry name" value="Lipocalins"/>
    <property type="match status" value="2"/>
</dbReference>
<evidence type="ECO:0000313" key="5">
    <source>
        <dbReference type="Proteomes" id="UP000218209"/>
    </source>
</evidence>
<protein>
    <submittedName>
        <fullName evidence="4">Uncharacterized protein</fullName>
    </submittedName>
</protein>